<dbReference type="PANTHER" id="PTHR10359">
    <property type="entry name" value="A/G-SPECIFIC ADENINE GLYCOSYLASE/ENDONUCLEASE III"/>
    <property type="match status" value="1"/>
</dbReference>
<dbReference type="RefSeq" id="WP_100908898.1">
    <property type="nucleotide sequence ID" value="NZ_CP017768.1"/>
</dbReference>
<evidence type="ECO:0000313" key="7">
    <source>
        <dbReference type="Proteomes" id="UP000232631"/>
    </source>
</evidence>
<evidence type="ECO:0000256" key="3">
    <source>
        <dbReference type="ARBA" id="ARBA00023004"/>
    </source>
</evidence>
<evidence type="ECO:0000256" key="4">
    <source>
        <dbReference type="ARBA" id="ARBA00023014"/>
    </source>
</evidence>
<proteinExistence type="predicted"/>
<sequence length="228" mass="26302">MSDLILKIYKELYKLYGPQGWWPLMDLESENLNKTGATQGYHPLNYDLPETENQKYEIILGAILTQNTTWTSAEKALLNLKELNALNPDKLLNLDEDVLKEAVRPAGFLNQKSRYLVNITRFFISLEGDTPTRNNILMVKGVGNETADSILLYAYKQPEFVVDAYTRRIFSHLGLVDEKISYLDLKKIFEGNLPTDVPVYQEYHALIVEHAKRQYQKKPYTNILQGKN</sequence>
<evidence type="ECO:0000256" key="1">
    <source>
        <dbReference type="ARBA" id="ARBA00022485"/>
    </source>
</evidence>
<dbReference type="GO" id="GO:0006284">
    <property type="term" value="P:base-excision repair"/>
    <property type="evidence" value="ECO:0007669"/>
    <property type="project" value="InterPro"/>
</dbReference>
<dbReference type="GO" id="GO:0004519">
    <property type="term" value="F:endonuclease activity"/>
    <property type="evidence" value="ECO:0007669"/>
    <property type="project" value="UniProtKB-KW"/>
</dbReference>
<dbReference type="InterPro" id="IPR023170">
    <property type="entry name" value="HhH_base_excis_C"/>
</dbReference>
<keyword evidence="1" id="KW-0004">4Fe-4S</keyword>
<keyword evidence="6" id="KW-0540">Nuclease</keyword>
<name>A0A2H4VNB8_9EURY</name>
<protein>
    <submittedName>
        <fullName evidence="6">Endonuclease III</fullName>
    </submittedName>
</protein>
<dbReference type="EMBL" id="CP017768">
    <property type="protein sequence ID" value="AUB59595.1"/>
    <property type="molecule type" value="Genomic_DNA"/>
</dbReference>
<dbReference type="Gene3D" id="1.10.1670.10">
    <property type="entry name" value="Helix-hairpin-Helix base-excision DNA repair enzymes (C-terminal)"/>
    <property type="match status" value="1"/>
</dbReference>
<accession>A0A2H4VNB8</accession>
<dbReference type="KEGG" id="msub:BK009_02230"/>
<evidence type="ECO:0000259" key="5">
    <source>
        <dbReference type="SMART" id="SM00478"/>
    </source>
</evidence>
<dbReference type="CDD" id="cd00056">
    <property type="entry name" value="ENDO3c"/>
    <property type="match status" value="1"/>
</dbReference>
<dbReference type="Proteomes" id="UP000232631">
    <property type="component" value="Chromosome"/>
</dbReference>
<dbReference type="GO" id="GO:0046872">
    <property type="term" value="F:metal ion binding"/>
    <property type="evidence" value="ECO:0007669"/>
    <property type="project" value="UniProtKB-KW"/>
</dbReference>
<keyword evidence="2" id="KW-0479">Metal-binding</keyword>
<evidence type="ECO:0000256" key="2">
    <source>
        <dbReference type="ARBA" id="ARBA00022723"/>
    </source>
</evidence>
<dbReference type="GeneID" id="35125262"/>
<keyword evidence="6" id="KW-0255">Endonuclease</keyword>
<dbReference type="InterPro" id="IPR003265">
    <property type="entry name" value="HhH-GPD_domain"/>
</dbReference>
<dbReference type="Pfam" id="PF00730">
    <property type="entry name" value="HhH-GPD"/>
    <property type="match status" value="1"/>
</dbReference>
<keyword evidence="6" id="KW-0378">Hydrolase</keyword>
<dbReference type="SUPFAM" id="SSF48150">
    <property type="entry name" value="DNA-glycosylase"/>
    <property type="match status" value="1"/>
</dbReference>
<dbReference type="AlphaFoldDB" id="A0A2H4VNB8"/>
<keyword evidence="4" id="KW-0411">Iron-sulfur</keyword>
<gene>
    <name evidence="6" type="ORF">BK009_02230</name>
</gene>
<dbReference type="GO" id="GO:0051539">
    <property type="term" value="F:4 iron, 4 sulfur cluster binding"/>
    <property type="evidence" value="ECO:0007669"/>
    <property type="project" value="UniProtKB-KW"/>
</dbReference>
<dbReference type="PANTHER" id="PTHR10359:SF19">
    <property type="entry name" value="DNA REPAIR GLYCOSYLASE MJ1434-RELATED"/>
    <property type="match status" value="1"/>
</dbReference>
<dbReference type="Gene3D" id="1.10.340.30">
    <property type="entry name" value="Hypothetical protein, domain 2"/>
    <property type="match status" value="1"/>
</dbReference>
<evidence type="ECO:0000313" key="6">
    <source>
        <dbReference type="EMBL" id="AUB59595.1"/>
    </source>
</evidence>
<dbReference type="SMART" id="SM00478">
    <property type="entry name" value="ENDO3c"/>
    <property type="match status" value="1"/>
</dbReference>
<keyword evidence="7" id="KW-1185">Reference proteome</keyword>
<dbReference type="PIRSF" id="PIRSF001435">
    <property type="entry name" value="Nth"/>
    <property type="match status" value="1"/>
</dbReference>
<reference evidence="6 7" key="1">
    <citation type="submission" date="2016-10" db="EMBL/GenBank/DDBJ databases">
        <title>Comparative genomics between deep and shallow subseafloor isolates.</title>
        <authorList>
            <person name="Ishii S."/>
            <person name="Miller J.R."/>
            <person name="Sutton G."/>
            <person name="Suzuki S."/>
            <person name="Methe B."/>
            <person name="Inagaki F."/>
            <person name="Imachi H."/>
        </authorList>
    </citation>
    <scope>NUCLEOTIDE SEQUENCE [LARGE SCALE GENOMIC DNA]</scope>
    <source>
        <strain evidence="6 7">A8p</strain>
    </source>
</reference>
<dbReference type="InterPro" id="IPR011257">
    <property type="entry name" value="DNA_glycosylase"/>
</dbReference>
<keyword evidence="3" id="KW-0408">Iron</keyword>
<feature type="domain" description="HhH-GPD" evidence="5">
    <location>
        <begin position="64"/>
        <end position="213"/>
    </location>
</feature>
<organism evidence="6 7">
    <name type="scientific">Methanobacterium subterraneum</name>
    <dbReference type="NCBI Taxonomy" id="59277"/>
    <lineage>
        <taxon>Archaea</taxon>
        <taxon>Methanobacteriati</taxon>
        <taxon>Methanobacteriota</taxon>
        <taxon>Methanomada group</taxon>
        <taxon>Methanobacteria</taxon>
        <taxon>Methanobacteriales</taxon>
        <taxon>Methanobacteriaceae</taxon>
        <taxon>Methanobacterium</taxon>
    </lineage>
</organism>